<dbReference type="EMBL" id="VNIM01000012">
    <property type="protein sequence ID" value="TVV76243.1"/>
    <property type="molecule type" value="Genomic_DNA"/>
</dbReference>
<dbReference type="GO" id="GO:0009279">
    <property type="term" value="C:cell outer membrane"/>
    <property type="evidence" value="ECO:0007669"/>
    <property type="project" value="UniProtKB-SubCell"/>
</dbReference>
<reference evidence="4 5" key="1">
    <citation type="submission" date="2019-07" db="EMBL/GenBank/DDBJ databases">
        <title>Sphingomonas solaris sp. nov., isolated from a solar panel from Boston, Massachusetts.</title>
        <authorList>
            <person name="Tanner K."/>
            <person name="Pascual J."/>
            <person name="Mancuso C."/>
            <person name="Pereto J."/>
            <person name="Khalil A."/>
            <person name="Vilanova C."/>
        </authorList>
    </citation>
    <scope>NUCLEOTIDE SEQUENCE [LARGE SCALE GENOMIC DNA]</scope>
    <source>
        <strain evidence="4 5">R4DWN</strain>
    </source>
</reference>
<keyword evidence="5" id="KW-1185">Reference proteome</keyword>
<accession>A0A558RA27</accession>
<dbReference type="InterPro" id="IPR036942">
    <property type="entry name" value="Beta-barrel_TonB_sf"/>
</dbReference>
<evidence type="ECO:0000256" key="3">
    <source>
        <dbReference type="ARBA" id="ARBA00023237"/>
    </source>
</evidence>
<dbReference type="AlphaFoldDB" id="A0A558RA27"/>
<dbReference type="OrthoDB" id="99480at2"/>
<dbReference type="Gene3D" id="2.40.170.20">
    <property type="entry name" value="TonB-dependent receptor, beta-barrel domain"/>
    <property type="match status" value="1"/>
</dbReference>
<name>A0A558RA27_9SPHN</name>
<proteinExistence type="predicted"/>
<sequence>MIVQDRDARLWEVTPCKARGYEPGAPVWFRQFTVSLVGCHPGLGSELLFVGDGGTTEPNDAARRCGAEATLFWRPTDWLTLDASGAVTHARLHDVAPGQARIPNSVDEVLSAGAVLAPGHGISGSLRVRPFGAAPLIEGGAYA</sequence>
<dbReference type="SUPFAM" id="SSF56935">
    <property type="entry name" value="Porins"/>
    <property type="match status" value="1"/>
</dbReference>
<keyword evidence="3" id="KW-0998">Cell outer membrane</keyword>
<comment type="subcellular location">
    <subcellularLocation>
        <location evidence="1">Cell outer membrane</location>
    </subcellularLocation>
</comment>
<evidence type="ECO:0000313" key="5">
    <source>
        <dbReference type="Proteomes" id="UP000318681"/>
    </source>
</evidence>
<evidence type="ECO:0000256" key="1">
    <source>
        <dbReference type="ARBA" id="ARBA00004442"/>
    </source>
</evidence>
<gene>
    <name evidence="4" type="ORF">FOY91_04885</name>
</gene>
<organism evidence="4 5">
    <name type="scientific">Alterirhizorhabdus solaris</name>
    <dbReference type="NCBI Taxonomy" id="2529389"/>
    <lineage>
        <taxon>Bacteria</taxon>
        <taxon>Pseudomonadati</taxon>
        <taxon>Pseudomonadota</taxon>
        <taxon>Alphaproteobacteria</taxon>
        <taxon>Sphingomonadales</taxon>
        <taxon>Rhizorhabdaceae</taxon>
        <taxon>Alterirhizorhabdus</taxon>
    </lineage>
</organism>
<comment type="caution">
    <text evidence="4">The sequence shown here is derived from an EMBL/GenBank/DDBJ whole genome shotgun (WGS) entry which is preliminary data.</text>
</comment>
<dbReference type="RefSeq" id="WP_145148722.1">
    <property type="nucleotide sequence ID" value="NZ_VNIM01000012.1"/>
</dbReference>
<protein>
    <submittedName>
        <fullName evidence="4">Uncharacterized protein</fullName>
    </submittedName>
</protein>
<evidence type="ECO:0000256" key="2">
    <source>
        <dbReference type="ARBA" id="ARBA00023136"/>
    </source>
</evidence>
<dbReference type="Proteomes" id="UP000318681">
    <property type="component" value="Unassembled WGS sequence"/>
</dbReference>
<keyword evidence="2" id="KW-0472">Membrane</keyword>
<evidence type="ECO:0000313" key="4">
    <source>
        <dbReference type="EMBL" id="TVV76243.1"/>
    </source>
</evidence>